<dbReference type="InterPro" id="IPR013216">
    <property type="entry name" value="Methyltransf_11"/>
</dbReference>
<dbReference type="GO" id="GO:0008757">
    <property type="term" value="F:S-adenosylmethionine-dependent methyltransferase activity"/>
    <property type="evidence" value="ECO:0007669"/>
    <property type="project" value="InterPro"/>
</dbReference>
<sequence>MVPQYNSGQLMYFEHIVRYLFASQFVKTKQVLDVACGSGYGASILLHYGAKKVVGIDHSKDTINHAKKYYQEPGIAFLKAEAHSLPFDDGFFDIVTTFETIEHLKSQEKFLIEIKRVLKKEGLLILSTPNGLVYKKGNPFHKKEFSPKELSKLLSKHFLKISMFYQNNFFANTILSPTALEKGFFDIRNIKGETQINAKNLKLFNLSSKKSLYLNVLASDKVLPRVQDLVTLFSPGLPDRASEEMGNLSRNLKEKTRQLREIRSSRGWKIISFLHSIRIKLPFLKNL</sequence>
<evidence type="ECO:0000259" key="4">
    <source>
        <dbReference type="Pfam" id="PF08241"/>
    </source>
</evidence>
<dbReference type="EMBL" id="LBUZ01000036">
    <property type="protein sequence ID" value="KKQ74273.1"/>
    <property type="molecule type" value="Genomic_DNA"/>
</dbReference>
<gene>
    <name evidence="5" type="ORF">US96_C0036G0005</name>
</gene>
<name>A0A0G0K3I2_9BACT</name>
<evidence type="ECO:0000256" key="2">
    <source>
        <dbReference type="ARBA" id="ARBA00022603"/>
    </source>
</evidence>
<dbReference type="Gene3D" id="3.40.50.150">
    <property type="entry name" value="Vaccinia Virus protein VP39"/>
    <property type="match status" value="1"/>
</dbReference>
<comment type="caution">
    <text evidence="5">The sequence shown here is derived from an EMBL/GenBank/DDBJ whole genome shotgun (WGS) entry which is preliminary data.</text>
</comment>
<dbReference type="CDD" id="cd02440">
    <property type="entry name" value="AdoMet_MTases"/>
    <property type="match status" value="1"/>
</dbReference>
<keyword evidence="3 5" id="KW-0808">Transferase</keyword>
<dbReference type="SUPFAM" id="SSF53335">
    <property type="entry name" value="S-adenosyl-L-methionine-dependent methyltransferases"/>
    <property type="match status" value="1"/>
</dbReference>
<accession>A0A0G0K3I2</accession>
<organism evidence="5 6">
    <name type="scientific">Candidatus Woesebacteria bacterium GW2011_GWB1_38_5b</name>
    <dbReference type="NCBI Taxonomy" id="1618569"/>
    <lineage>
        <taxon>Bacteria</taxon>
        <taxon>Candidatus Woeseibacteriota</taxon>
    </lineage>
</organism>
<dbReference type="PANTHER" id="PTHR44942">
    <property type="entry name" value="METHYLTRANSF_11 DOMAIN-CONTAINING PROTEIN"/>
    <property type="match status" value="1"/>
</dbReference>
<dbReference type="InterPro" id="IPR051052">
    <property type="entry name" value="Diverse_substrate_MTase"/>
</dbReference>
<comment type="similarity">
    <text evidence="1">Belongs to the methyltransferase superfamily.</text>
</comment>
<dbReference type="AlphaFoldDB" id="A0A0G0K3I2"/>
<dbReference type="Proteomes" id="UP000034181">
    <property type="component" value="Unassembled WGS sequence"/>
</dbReference>
<proteinExistence type="inferred from homology"/>
<dbReference type="InterPro" id="IPR029063">
    <property type="entry name" value="SAM-dependent_MTases_sf"/>
</dbReference>
<keyword evidence="2" id="KW-0489">Methyltransferase</keyword>
<dbReference type="Pfam" id="PF08241">
    <property type="entry name" value="Methyltransf_11"/>
    <property type="match status" value="1"/>
</dbReference>
<reference evidence="5 6" key="1">
    <citation type="journal article" date="2015" name="Nature">
        <title>rRNA introns, odd ribosomes, and small enigmatic genomes across a large radiation of phyla.</title>
        <authorList>
            <person name="Brown C.T."/>
            <person name="Hug L.A."/>
            <person name="Thomas B.C."/>
            <person name="Sharon I."/>
            <person name="Castelle C.J."/>
            <person name="Singh A."/>
            <person name="Wilkins M.J."/>
            <person name="Williams K.H."/>
            <person name="Banfield J.F."/>
        </authorList>
    </citation>
    <scope>NUCLEOTIDE SEQUENCE [LARGE SCALE GENOMIC DNA]</scope>
</reference>
<evidence type="ECO:0000313" key="5">
    <source>
        <dbReference type="EMBL" id="KKQ74273.1"/>
    </source>
</evidence>
<dbReference type="PANTHER" id="PTHR44942:SF4">
    <property type="entry name" value="METHYLTRANSFERASE TYPE 11 DOMAIN-CONTAINING PROTEIN"/>
    <property type="match status" value="1"/>
</dbReference>
<dbReference type="GO" id="GO:0032259">
    <property type="term" value="P:methylation"/>
    <property type="evidence" value="ECO:0007669"/>
    <property type="project" value="UniProtKB-KW"/>
</dbReference>
<evidence type="ECO:0000313" key="6">
    <source>
        <dbReference type="Proteomes" id="UP000034181"/>
    </source>
</evidence>
<evidence type="ECO:0000256" key="3">
    <source>
        <dbReference type="ARBA" id="ARBA00022679"/>
    </source>
</evidence>
<evidence type="ECO:0000256" key="1">
    <source>
        <dbReference type="ARBA" id="ARBA00008361"/>
    </source>
</evidence>
<feature type="domain" description="Methyltransferase type 11" evidence="4">
    <location>
        <begin position="32"/>
        <end position="126"/>
    </location>
</feature>
<protein>
    <submittedName>
        <fullName evidence="5">Glycosyltransferase, group 2 family protein</fullName>
    </submittedName>
</protein>